<gene>
    <name evidence="9" type="ORF">FGL95_03665</name>
</gene>
<dbReference type="Pfam" id="PF00528">
    <property type="entry name" value="BPD_transp_1"/>
    <property type="match status" value="1"/>
</dbReference>
<dbReference type="GO" id="GO:0043190">
    <property type="term" value="C:ATP-binding cassette (ABC) transporter complex"/>
    <property type="evidence" value="ECO:0007669"/>
    <property type="project" value="InterPro"/>
</dbReference>
<protein>
    <submittedName>
        <fullName evidence="9">Amino acid ABC transporter permease</fullName>
    </submittedName>
</protein>
<dbReference type="PANTHER" id="PTHR30614">
    <property type="entry name" value="MEMBRANE COMPONENT OF AMINO ACID ABC TRANSPORTER"/>
    <property type="match status" value="1"/>
</dbReference>
<keyword evidence="4 7" id="KW-0812">Transmembrane</keyword>
<dbReference type="PANTHER" id="PTHR30614:SF21">
    <property type="entry name" value="AMINO ACID ABC TRANSPORTER PERMEASE"/>
    <property type="match status" value="1"/>
</dbReference>
<keyword evidence="2 7" id="KW-0813">Transport</keyword>
<feature type="transmembrane region" description="Helical" evidence="7">
    <location>
        <begin position="20"/>
        <end position="39"/>
    </location>
</feature>
<comment type="caution">
    <text evidence="9">The sequence shown here is derived from an EMBL/GenBank/DDBJ whole genome shotgun (WGS) entry which is preliminary data.</text>
</comment>
<organism evidence="9 10">
    <name type="scientific">Antrihabitans stalactiti</name>
    <dbReference type="NCBI Taxonomy" id="2584121"/>
    <lineage>
        <taxon>Bacteria</taxon>
        <taxon>Bacillati</taxon>
        <taxon>Actinomycetota</taxon>
        <taxon>Actinomycetes</taxon>
        <taxon>Mycobacteriales</taxon>
        <taxon>Nocardiaceae</taxon>
        <taxon>Antrihabitans</taxon>
    </lineage>
</organism>
<dbReference type="InterPro" id="IPR010065">
    <property type="entry name" value="AA_ABC_transptr_permease_3TM"/>
</dbReference>
<dbReference type="Gene3D" id="1.10.3720.10">
    <property type="entry name" value="MetI-like"/>
    <property type="match status" value="1"/>
</dbReference>
<feature type="domain" description="ABC transmembrane type-1" evidence="8">
    <location>
        <begin position="68"/>
        <end position="253"/>
    </location>
</feature>
<keyword evidence="6 7" id="KW-0472">Membrane</keyword>
<evidence type="ECO:0000256" key="3">
    <source>
        <dbReference type="ARBA" id="ARBA00022475"/>
    </source>
</evidence>
<proteinExistence type="inferred from homology"/>
<feature type="transmembrane region" description="Helical" evidence="7">
    <location>
        <begin position="103"/>
        <end position="124"/>
    </location>
</feature>
<dbReference type="InterPro" id="IPR043429">
    <property type="entry name" value="ArtM/GltK/GlnP/TcyL/YhdX-like"/>
</dbReference>
<evidence type="ECO:0000256" key="5">
    <source>
        <dbReference type="ARBA" id="ARBA00022989"/>
    </source>
</evidence>
<feature type="transmembrane region" description="Helical" evidence="7">
    <location>
        <begin position="130"/>
        <end position="153"/>
    </location>
</feature>
<evidence type="ECO:0000259" key="8">
    <source>
        <dbReference type="PROSITE" id="PS50928"/>
    </source>
</evidence>
<comment type="similarity">
    <text evidence="7">Belongs to the binding-protein-dependent transport system permease family.</text>
</comment>
<dbReference type="PROSITE" id="PS50928">
    <property type="entry name" value="ABC_TM1"/>
    <property type="match status" value="1"/>
</dbReference>
<accession>A0A848K5V5</accession>
<dbReference type="GO" id="GO:0006865">
    <property type="term" value="P:amino acid transport"/>
    <property type="evidence" value="ECO:0007669"/>
    <property type="project" value="TreeGrafter"/>
</dbReference>
<comment type="subcellular location">
    <subcellularLocation>
        <location evidence="1 7">Cell membrane</location>
        <topology evidence="1 7">Multi-pass membrane protein</topology>
    </subcellularLocation>
</comment>
<evidence type="ECO:0000313" key="10">
    <source>
        <dbReference type="Proteomes" id="UP000535543"/>
    </source>
</evidence>
<dbReference type="EMBL" id="VCQU01000001">
    <property type="protein sequence ID" value="NMN94133.1"/>
    <property type="molecule type" value="Genomic_DNA"/>
</dbReference>
<evidence type="ECO:0000313" key="9">
    <source>
        <dbReference type="EMBL" id="NMN94133.1"/>
    </source>
</evidence>
<sequence length="283" mass="30206">MSQQTVLFDIPGPRAKKINFGLSVVGILLVAAIIAWIVLRLNDADQLTAAKWEPFTYADIQRELIKGMVATLKAAAVGTVFALLMGAVLAVGRLSDHGPIRWLATTIIELFRALPLLLLIFFAFELGDGSISPFMAVVIGLSLHNGAVLAEVFRAGINSLPRGQAEAAYSIGFRKNQTMRLILIPQAVRAMAPSIVAQIVVLLKDSSLGFIIAYPELLRSVQQIGSQYFNLLPAFIVGATIYISINLAVAGIAKVIEIRTRHSKTGIGPAPIGATVPVTVGKG</sequence>
<dbReference type="NCBIfam" id="TIGR01726">
    <property type="entry name" value="HEQRo_perm_3TM"/>
    <property type="match status" value="1"/>
</dbReference>
<name>A0A848K5V5_9NOCA</name>
<dbReference type="AlphaFoldDB" id="A0A848K5V5"/>
<evidence type="ECO:0000256" key="4">
    <source>
        <dbReference type="ARBA" id="ARBA00022692"/>
    </source>
</evidence>
<feature type="transmembrane region" description="Helical" evidence="7">
    <location>
        <begin position="190"/>
        <end position="214"/>
    </location>
</feature>
<reference evidence="9 10" key="2">
    <citation type="submission" date="2020-06" db="EMBL/GenBank/DDBJ databases">
        <title>Antribacter stalactiti gen. nov., sp. nov., a new member of the family Nacardiaceae isolated from a cave.</title>
        <authorList>
            <person name="Kim I.S."/>
        </authorList>
    </citation>
    <scope>NUCLEOTIDE SEQUENCE [LARGE SCALE GENOMIC DNA]</scope>
    <source>
        <strain evidence="9 10">YC2-7</strain>
    </source>
</reference>
<dbReference type="InterPro" id="IPR035906">
    <property type="entry name" value="MetI-like_sf"/>
</dbReference>
<evidence type="ECO:0000256" key="6">
    <source>
        <dbReference type="ARBA" id="ARBA00023136"/>
    </source>
</evidence>
<feature type="transmembrane region" description="Helical" evidence="7">
    <location>
        <begin position="72"/>
        <end position="91"/>
    </location>
</feature>
<dbReference type="Proteomes" id="UP000535543">
    <property type="component" value="Unassembled WGS sequence"/>
</dbReference>
<feature type="transmembrane region" description="Helical" evidence="7">
    <location>
        <begin position="234"/>
        <end position="256"/>
    </location>
</feature>
<keyword evidence="10" id="KW-1185">Reference proteome</keyword>
<keyword evidence="5 7" id="KW-1133">Transmembrane helix</keyword>
<dbReference type="RefSeq" id="WP_169584822.1">
    <property type="nucleotide sequence ID" value="NZ_VCQU01000001.1"/>
</dbReference>
<evidence type="ECO:0000256" key="2">
    <source>
        <dbReference type="ARBA" id="ARBA00022448"/>
    </source>
</evidence>
<keyword evidence="3" id="KW-1003">Cell membrane</keyword>
<evidence type="ECO:0000256" key="7">
    <source>
        <dbReference type="RuleBase" id="RU363032"/>
    </source>
</evidence>
<dbReference type="CDD" id="cd06261">
    <property type="entry name" value="TM_PBP2"/>
    <property type="match status" value="1"/>
</dbReference>
<dbReference type="SUPFAM" id="SSF161098">
    <property type="entry name" value="MetI-like"/>
    <property type="match status" value="1"/>
</dbReference>
<reference evidence="9 10" key="1">
    <citation type="submission" date="2019-05" db="EMBL/GenBank/DDBJ databases">
        <authorList>
            <person name="Lee S.D."/>
        </authorList>
    </citation>
    <scope>NUCLEOTIDE SEQUENCE [LARGE SCALE GENOMIC DNA]</scope>
    <source>
        <strain evidence="9 10">YC2-7</strain>
    </source>
</reference>
<evidence type="ECO:0000256" key="1">
    <source>
        <dbReference type="ARBA" id="ARBA00004651"/>
    </source>
</evidence>
<dbReference type="InterPro" id="IPR000515">
    <property type="entry name" value="MetI-like"/>
</dbReference>
<dbReference type="GO" id="GO:0022857">
    <property type="term" value="F:transmembrane transporter activity"/>
    <property type="evidence" value="ECO:0007669"/>
    <property type="project" value="InterPro"/>
</dbReference>